<organism evidence="2 3">
    <name type="scientific">Agrocybe chaxingu</name>
    <dbReference type="NCBI Taxonomy" id="84603"/>
    <lineage>
        <taxon>Eukaryota</taxon>
        <taxon>Fungi</taxon>
        <taxon>Dikarya</taxon>
        <taxon>Basidiomycota</taxon>
        <taxon>Agaricomycotina</taxon>
        <taxon>Agaricomycetes</taxon>
        <taxon>Agaricomycetidae</taxon>
        <taxon>Agaricales</taxon>
        <taxon>Agaricineae</taxon>
        <taxon>Strophariaceae</taxon>
        <taxon>Agrocybe</taxon>
    </lineage>
</organism>
<feature type="region of interest" description="Disordered" evidence="1">
    <location>
        <begin position="1"/>
        <end position="66"/>
    </location>
</feature>
<accession>A0A9W8JXA4</accession>
<comment type="caution">
    <text evidence="2">The sequence shown here is derived from an EMBL/GenBank/DDBJ whole genome shotgun (WGS) entry which is preliminary data.</text>
</comment>
<feature type="region of interest" description="Disordered" evidence="1">
    <location>
        <begin position="1069"/>
        <end position="1132"/>
    </location>
</feature>
<evidence type="ECO:0000256" key="1">
    <source>
        <dbReference type="SAM" id="MobiDB-lite"/>
    </source>
</evidence>
<dbReference type="OrthoDB" id="3056801at2759"/>
<reference evidence="2" key="1">
    <citation type="submission" date="2022-07" db="EMBL/GenBank/DDBJ databases">
        <title>Genome Sequence of Agrocybe chaxingu.</title>
        <authorList>
            <person name="Buettner E."/>
        </authorList>
    </citation>
    <scope>NUCLEOTIDE SEQUENCE</scope>
    <source>
        <strain evidence="2">MP-N11</strain>
    </source>
</reference>
<feature type="compositionally biased region" description="Basic and acidic residues" evidence="1">
    <location>
        <begin position="1077"/>
        <end position="1095"/>
    </location>
</feature>
<proteinExistence type="predicted"/>
<dbReference type="AlphaFoldDB" id="A0A9W8JXA4"/>
<feature type="compositionally biased region" description="Low complexity" evidence="1">
    <location>
        <begin position="1105"/>
        <end position="1114"/>
    </location>
</feature>
<protein>
    <submittedName>
        <fullName evidence="2">Uncharacterized protein</fullName>
    </submittedName>
</protein>
<dbReference type="EMBL" id="JANKHO010000897">
    <property type="protein sequence ID" value="KAJ3505326.1"/>
    <property type="molecule type" value="Genomic_DNA"/>
</dbReference>
<name>A0A9W8JXA4_9AGAR</name>
<sequence length="1132" mass="126209">MAPTDKKSTSTKSKKAKKPAQSKEMVDSDGGQPISASTAKARSEAKPKKSKKVPKSNEIVDSEEDVPIPVSKASKKKKKTDDDSEFLFVPPVDTNDVTEVAAEANAAILGYARVCFADLSDLGKGPVAEPMEVNSRKATTSTINNLIRALGGDPANPSAPMAKMARYLARNAILIAINPDYINVKSLERNPNAHIFPDAQYPKHAAGAINVSKLLNGNHRFLICQRLAGKLYEEFKKAKAAVNVHSQSDTNQPDYANRMAKLLETLSSVERRLREVSSWLVLFYDHTRIMASPNAQPILHSLARNSHEYQAQDSEDAELNMAVNFCFSKLAVPIPDITPDDLELENWKWEASHKPTRRLISLTADRGLFCELVRAWPFINQWSVPCLKVTTVHNWKGHVSPIMEIIFHQGSAALYFLESHYPVPSTFSPQALETLRTSLRNNPPEPIMGLLDTDFFTAVNDAYKKHLYPERESFGLGSGSNPDTLKFQSVFREYIEEVNEVVALWVSQRIEQVRYASSAFPPHTVATLQSLMKRLHWVLVHGLFNSTQFGLHLSTPTPLLCPYLVIDISSVLMLLSRFILLIWEWFEPFYGTNLIFKQLGSSSSVLLATFQHLKPKRPPMEILREIATVIFQSRTTALLQMRSEDGTLAIHPPSASSIAQLDEDAVDYSHIFIELPDFLKSWRHAEIELYGSEDALENVVPNILHVSPVEVEAMEDAKGGRLVINILTTTALPWAHVTPSLAHGRMTQITGYVLQTLWQYVNRTLAYSKHSFFWDLRTALEKIAKSSFEDFDSFWDDLEEDEEVLVPESSPGDLTVRKKISLKSKAAEVLLKTRQVCHDIVDLLCQKEVGAIPVPTGEHSSDFLPHHEKLGIASHRAQMMYSDPTRDRSQEVGPEECATIYAGLRIPPAFKHAPYKFIEVLGEGSRAAQMRQDNANRRQFAKKKSNLLMPPPPVLPPEVLKAESLIQMPSTPSSPAPPVAPPVRITPSSAGMNAPAGATEYGQDMHVVSSRQVPYTPRKRPAEDPVPPSMPATPAIKRVRTHTIVTPPSFGFTDDDLLDVPLHLLQENNAQLTPQGTHEHYRYEGESSEAEERYNSDASPPPPSESSDLPRSSPTPEGAVKLANKKIFFHRK</sequence>
<keyword evidence="3" id="KW-1185">Reference proteome</keyword>
<gene>
    <name evidence="2" type="ORF">NLJ89_g7480</name>
</gene>
<evidence type="ECO:0000313" key="3">
    <source>
        <dbReference type="Proteomes" id="UP001148786"/>
    </source>
</evidence>
<evidence type="ECO:0000313" key="2">
    <source>
        <dbReference type="EMBL" id="KAJ3505326.1"/>
    </source>
</evidence>
<feature type="region of interest" description="Disordered" evidence="1">
    <location>
        <begin position="1013"/>
        <end position="1033"/>
    </location>
</feature>
<dbReference type="Proteomes" id="UP001148786">
    <property type="component" value="Unassembled WGS sequence"/>
</dbReference>
<feature type="compositionally biased region" description="Basic residues" evidence="1">
    <location>
        <begin position="1123"/>
        <end position="1132"/>
    </location>
</feature>